<reference evidence="1 2" key="1">
    <citation type="submission" date="2016-08" db="EMBL/GenBank/DDBJ databases">
        <title>A Parts List for Fungal Cellulosomes Revealed by Comparative Genomics.</title>
        <authorList>
            <consortium name="DOE Joint Genome Institute"/>
            <person name="Haitjema C.H."/>
            <person name="Gilmore S.P."/>
            <person name="Henske J.K."/>
            <person name="Solomon K.V."/>
            <person name="De Groot R."/>
            <person name="Kuo A."/>
            <person name="Mondo S.J."/>
            <person name="Salamov A.A."/>
            <person name="Labutti K."/>
            <person name="Zhao Z."/>
            <person name="Chiniquy J."/>
            <person name="Barry K."/>
            <person name="Brewer H.M."/>
            <person name="Purvine S.O."/>
            <person name="Wright A.T."/>
            <person name="Boxma B."/>
            <person name="Van Alen T."/>
            <person name="Hackstein J.H."/>
            <person name="Baker S.E."/>
            <person name="Grigoriev I.V."/>
            <person name="O'Malley M.A."/>
        </authorList>
    </citation>
    <scope>NUCLEOTIDE SEQUENCE [LARGE SCALE GENOMIC DNA]</scope>
    <source>
        <strain evidence="1 2">S4</strain>
    </source>
</reference>
<evidence type="ECO:0000313" key="1">
    <source>
        <dbReference type="EMBL" id="ORX75447.1"/>
    </source>
</evidence>
<comment type="caution">
    <text evidence="1">The sequence shown here is derived from an EMBL/GenBank/DDBJ whole genome shotgun (WGS) entry which is preliminary data.</text>
</comment>
<dbReference type="EMBL" id="MCFG01000356">
    <property type="protein sequence ID" value="ORX75447.1"/>
    <property type="molecule type" value="Genomic_DNA"/>
</dbReference>
<organism evidence="1 2">
    <name type="scientific">Anaeromyces robustus</name>
    <dbReference type="NCBI Taxonomy" id="1754192"/>
    <lineage>
        <taxon>Eukaryota</taxon>
        <taxon>Fungi</taxon>
        <taxon>Fungi incertae sedis</taxon>
        <taxon>Chytridiomycota</taxon>
        <taxon>Chytridiomycota incertae sedis</taxon>
        <taxon>Neocallimastigomycetes</taxon>
        <taxon>Neocallimastigales</taxon>
        <taxon>Neocallimastigaceae</taxon>
        <taxon>Anaeromyces</taxon>
    </lineage>
</organism>
<evidence type="ECO:0000313" key="2">
    <source>
        <dbReference type="Proteomes" id="UP000193944"/>
    </source>
</evidence>
<gene>
    <name evidence="1" type="ORF">BCR32DRAFT_92647</name>
</gene>
<dbReference type="Proteomes" id="UP000193944">
    <property type="component" value="Unassembled WGS sequence"/>
</dbReference>
<reference evidence="1 2" key="2">
    <citation type="submission" date="2016-08" db="EMBL/GenBank/DDBJ databases">
        <title>Pervasive Adenine N6-methylation of Active Genes in Fungi.</title>
        <authorList>
            <consortium name="DOE Joint Genome Institute"/>
            <person name="Mondo S.J."/>
            <person name="Dannebaum R.O."/>
            <person name="Kuo R.C."/>
            <person name="Labutti K."/>
            <person name="Haridas S."/>
            <person name="Kuo A."/>
            <person name="Salamov A."/>
            <person name="Ahrendt S.R."/>
            <person name="Lipzen A."/>
            <person name="Sullivan W."/>
            <person name="Andreopoulos W.B."/>
            <person name="Clum A."/>
            <person name="Lindquist E."/>
            <person name="Daum C."/>
            <person name="Ramamoorthy G.K."/>
            <person name="Gryganskyi A."/>
            <person name="Culley D."/>
            <person name="Magnuson J.K."/>
            <person name="James T.Y."/>
            <person name="O'Malley M.A."/>
            <person name="Stajich J.E."/>
            <person name="Spatafora J.W."/>
            <person name="Visel A."/>
            <person name="Grigoriev I.V."/>
        </authorList>
    </citation>
    <scope>NUCLEOTIDE SEQUENCE [LARGE SCALE GENOMIC DNA]</scope>
    <source>
        <strain evidence="1 2">S4</strain>
    </source>
</reference>
<sequence length="163" mass="19088">MISDSNMPPLLLRCGLRCFGNNMDKYFLLFIHELNSWTEKQLNEFLLFHLHNYHSLIQSVKRFFNPVNGSYFIIRINALENLNTLEHIFQIVRCLNLKKIVNWVYCDGTENNNNRNPNNTTSKRKKIQYPGISLSSSSKDLFSCFLNPNAKFFNICACWNING</sequence>
<keyword evidence="2" id="KW-1185">Reference proteome</keyword>
<proteinExistence type="predicted"/>
<protein>
    <submittedName>
        <fullName evidence="1">Uncharacterized protein</fullName>
    </submittedName>
</protein>
<accession>A0A1Y1WPH5</accession>
<name>A0A1Y1WPH5_9FUNG</name>
<dbReference type="AlphaFoldDB" id="A0A1Y1WPH5"/>